<evidence type="ECO:0000256" key="2">
    <source>
        <dbReference type="ARBA" id="ARBA00023054"/>
    </source>
</evidence>
<accession>A0A3P8CVQ6</accession>
<protein>
    <recommendedName>
        <fullName evidence="3">Autophagy-related protein 11 C-terminal domain-containing protein</fullName>
    </recommendedName>
</protein>
<dbReference type="GO" id="GO:0061709">
    <property type="term" value="P:reticulophagy"/>
    <property type="evidence" value="ECO:0007669"/>
    <property type="project" value="TreeGrafter"/>
</dbReference>
<dbReference type="Proteomes" id="UP000270296">
    <property type="component" value="Unassembled WGS sequence"/>
</dbReference>
<dbReference type="GO" id="GO:0034517">
    <property type="term" value="P:ribophagy"/>
    <property type="evidence" value="ECO:0007669"/>
    <property type="project" value="TreeGrafter"/>
</dbReference>
<dbReference type="GO" id="GO:0000045">
    <property type="term" value="P:autophagosome assembly"/>
    <property type="evidence" value="ECO:0007669"/>
    <property type="project" value="InterPro"/>
</dbReference>
<sequence>MHNVSFLILFPYVFRVPLKKPSLRSQTSSAIERADSLSEYFASSSLPEFPERLEGSSVSLSETAMNTSPKKFSLISSPKKSSLGLRVPWSLRVKLVGCSPTLAIRVCQLLRDFQLVFDRFAVETRAALLSFKEETAECFRIVQSYVQQLVLALNDRQQLFASGAGPLPSQQTNVTTTAVPFPPLRKAVERATDISETKAFRYLKKLLDFSLTSLKRKDQVIRMLLSALALKKVRSDSGGGDGVVKSRFFDGGFPGKLLCCHSVGAFETSALPGNGKDLFVMRDAIDDAYTLFRSRSMDDETNRAVEESFDAELLRTHRSATIDSVSDTCIECRRQKTVSLSTGTCHQFGTSPTPRFGQLMSPADVSAEHEGRSWSADTPDVVDYRATFMDHQLMVDVWATMECLLHYALSAAAEHQTVEHGCQTNLDWKISVTNIEAGDLVLVVYDLRVETFVVFCLLPQWYILTESSLRCLELCKDDGAKSNNKWKFGRLVKKEYCQIKKNSNKYKLNVGCKFYRVEVQPVRF</sequence>
<keyword evidence="5" id="KW-1185">Reference proteome</keyword>
<proteinExistence type="predicted"/>
<dbReference type="Pfam" id="PF10377">
    <property type="entry name" value="ATG11"/>
    <property type="match status" value="1"/>
</dbReference>
<organism evidence="4 5">
    <name type="scientific">Soboliphyme baturini</name>
    <dbReference type="NCBI Taxonomy" id="241478"/>
    <lineage>
        <taxon>Eukaryota</taxon>
        <taxon>Metazoa</taxon>
        <taxon>Ecdysozoa</taxon>
        <taxon>Nematoda</taxon>
        <taxon>Enoplea</taxon>
        <taxon>Dorylaimia</taxon>
        <taxon>Dioctophymatida</taxon>
        <taxon>Dioctophymatoidea</taxon>
        <taxon>Soboliphymatidae</taxon>
        <taxon>Soboliphyme</taxon>
    </lineage>
</organism>
<evidence type="ECO:0000256" key="1">
    <source>
        <dbReference type="ARBA" id="ARBA00023006"/>
    </source>
</evidence>
<feature type="domain" description="Autophagy-related protein 11 C-terminal" evidence="3">
    <location>
        <begin position="420"/>
        <end position="520"/>
    </location>
</feature>
<evidence type="ECO:0000313" key="4">
    <source>
        <dbReference type="EMBL" id="VDP34960.1"/>
    </source>
</evidence>
<name>A0A3P8CVQ6_9BILA</name>
<dbReference type="EMBL" id="UZAM01014639">
    <property type="protein sequence ID" value="VDP34960.1"/>
    <property type="molecule type" value="Genomic_DNA"/>
</dbReference>
<dbReference type="GO" id="GO:0000422">
    <property type="term" value="P:autophagy of mitochondrion"/>
    <property type="evidence" value="ECO:0007669"/>
    <property type="project" value="TreeGrafter"/>
</dbReference>
<dbReference type="GO" id="GO:0034045">
    <property type="term" value="C:phagophore assembly site membrane"/>
    <property type="evidence" value="ECO:0007669"/>
    <property type="project" value="TreeGrafter"/>
</dbReference>
<evidence type="ECO:0000259" key="3">
    <source>
        <dbReference type="Pfam" id="PF10377"/>
    </source>
</evidence>
<keyword evidence="1" id="KW-0072">Autophagy</keyword>
<dbReference type="OrthoDB" id="447953at2759"/>
<dbReference type="InterPro" id="IPR040040">
    <property type="entry name" value="ATG11"/>
</dbReference>
<keyword evidence="2" id="KW-0175">Coiled coil</keyword>
<dbReference type="GO" id="GO:1990316">
    <property type="term" value="C:Atg1/ULK1 kinase complex"/>
    <property type="evidence" value="ECO:0007669"/>
    <property type="project" value="TreeGrafter"/>
</dbReference>
<dbReference type="GO" id="GO:0019901">
    <property type="term" value="F:protein kinase binding"/>
    <property type="evidence" value="ECO:0007669"/>
    <property type="project" value="TreeGrafter"/>
</dbReference>
<dbReference type="PANTHER" id="PTHR13222:SF1">
    <property type="entry name" value="RB1-INDUCIBLE COILED-COIL PROTEIN 1"/>
    <property type="match status" value="1"/>
</dbReference>
<evidence type="ECO:0000313" key="5">
    <source>
        <dbReference type="Proteomes" id="UP000270296"/>
    </source>
</evidence>
<dbReference type="PANTHER" id="PTHR13222">
    <property type="entry name" value="RB1-INDUCIBLE COILED-COIL"/>
    <property type="match status" value="1"/>
</dbReference>
<dbReference type="GO" id="GO:0060090">
    <property type="term" value="F:molecular adaptor activity"/>
    <property type="evidence" value="ECO:0007669"/>
    <property type="project" value="TreeGrafter"/>
</dbReference>
<reference evidence="4 5" key="1">
    <citation type="submission" date="2018-11" db="EMBL/GenBank/DDBJ databases">
        <authorList>
            <consortium name="Pathogen Informatics"/>
        </authorList>
    </citation>
    <scope>NUCLEOTIDE SEQUENCE [LARGE SCALE GENOMIC DNA]</scope>
</reference>
<dbReference type="GO" id="GO:0034727">
    <property type="term" value="P:piecemeal microautophagy of the nucleus"/>
    <property type="evidence" value="ECO:0007669"/>
    <property type="project" value="TreeGrafter"/>
</dbReference>
<dbReference type="AlphaFoldDB" id="A0A3P8CVQ6"/>
<gene>
    <name evidence="4" type="ORF">SBAD_LOCUS10833</name>
</gene>
<dbReference type="InterPro" id="IPR019460">
    <property type="entry name" value="Atg11_C"/>
</dbReference>
<dbReference type="GO" id="GO:0061723">
    <property type="term" value="P:glycophagy"/>
    <property type="evidence" value="ECO:0007669"/>
    <property type="project" value="TreeGrafter"/>
</dbReference>